<dbReference type="InterPro" id="IPR036412">
    <property type="entry name" value="HAD-like_sf"/>
</dbReference>
<dbReference type="SUPFAM" id="SSF56784">
    <property type="entry name" value="HAD-like"/>
    <property type="match status" value="1"/>
</dbReference>
<dbReference type="Proteomes" id="UP000194873">
    <property type="component" value="Unassembled WGS sequence"/>
</dbReference>
<dbReference type="EMBL" id="MTSE01000009">
    <property type="protein sequence ID" value="OUJ72702.1"/>
    <property type="molecule type" value="Genomic_DNA"/>
</dbReference>
<name>A0A243WB48_9BACT</name>
<organism evidence="2 3">
    <name type="scientific">Hymenobacter crusticola</name>
    <dbReference type="NCBI Taxonomy" id="1770526"/>
    <lineage>
        <taxon>Bacteria</taxon>
        <taxon>Pseudomonadati</taxon>
        <taxon>Bacteroidota</taxon>
        <taxon>Cytophagia</taxon>
        <taxon>Cytophagales</taxon>
        <taxon>Hymenobacteraceae</taxon>
        <taxon>Hymenobacter</taxon>
    </lineage>
</organism>
<sequence>MGFGEEKAKTVLTTPEAKNKQSGTKMPEPVKVIIWDLDDTFWRGTLSEGAVEALEENLALVRETAARGIVHTIVSKNDFAAAEAKLVELGIRDLFVFPQISWQPKGPIIKELLEQMQLRAPNALFLDDNPINRAEAQFYNPKLQVADPTDLPQLAPLLRASGKPDPSFSRLEQYKLLERQQQARATYQDNLAFLRDSAVRIQFREGNAMLSDLDRIEELINRSNQLNFTKRRVTKEELQASFQDPERRWGTVRVHDRFGDYGLVGIYCLNLTDNQLEQLVFSCRILHLGVEQFTYAWLGFPKLEVQGEVATELNQTERPDWVTVVTEEAAAKSNTLVEPTGEPGTQLRVLLKGGCDLGQLTPFLQAFHLEVQEEFNYVNENQIPVHIEHTALLRLSHELPPAEQQRLAQALPFLGKEAFQTKLWDGSYEALVYSPLMDYTQELYQERSTGISVPFGGYQDLTKVDPTAQAAKYAQRKFRGMDEAFLRRFQAEFACVGQITPAQFKENLSWLRAKLPANVPIFFLNGAEIEVPGSGEMGAKQRHSQMNQALNEFVGAAENCFLIDVRDFVKTPADVTNNLRHYQRAHYRTLAQRVATAIERWQGQQLGHSAWADWRARLASRVPSKVRGAWEKLVK</sequence>
<protein>
    <submittedName>
        <fullName evidence="2">Uncharacterized protein</fullName>
    </submittedName>
</protein>
<reference evidence="2 3" key="1">
    <citation type="submission" date="2017-01" db="EMBL/GenBank/DDBJ databases">
        <title>A new Hymenobacter.</title>
        <authorList>
            <person name="Liang Y."/>
            <person name="Feng F."/>
        </authorList>
    </citation>
    <scope>NUCLEOTIDE SEQUENCE [LARGE SCALE GENOMIC DNA]</scope>
    <source>
        <strain evidence="2">MIMBbqt21</strain>
    </source>
</reference>
<dbReference type="Gene3D" id="3.40.50.1000">
    <property type="entry name" value="HAD superfamily/HAD-like"/>
    <property type="match status" value="1"/>
</dbReference>
<evidence type="ECO:0000313" key="3">
    <source>
        <dbReference type="Proteomes" id="UP000194873"/>
    </source>
</evidence>
<dbReference type="NCBIfam" id="TIGR01686">
    <property type="entry name" value="FkbH"/>
    <property type="match status" value="1"/>
</dbReference>
<evidence type="ECO:0000256" key="1">
    <source>
        <dbReference type="SAM" id="MobiDB-lite"/>
    </source>
</evidence>
<feature type="region of interest" description="Disordered" evidence="1">
    <location>
        <begin position="1"/>
        <end position="24"/>
    </location>
</feature>
<keyword evidence="3" id="KW-1185">Reference proteome</keyword>
<comment type="caution">
    <text evidence="2">The sequence shown here is derived from an EMBL/GenBank/DDBJ whole genome shotgun (WGS) entry which is preliminary data.</text>
</comment>
<evidence type="ECO:0000313" key="2">
    <source>
        <dbReference type="EMBL" id="OUJ72702.1"/>
    </source>
</evidence>
<dbReference type="AlphaFoldDB" id="A0A243WB48"/>
<gene>
    <name evidence="2" type="ORF">BXP70_17515</name>
</gene>
<accession>A0A243WB48</accession>
<dbReference type="InterPro" id="IPR023214">
    <property type="entry name" value="HAD_sf"/>
</dbReference>
<dbReference type="InterPro" id="IPR010037">
    <property type="entry name" value="FkbH_domain"/>
</dbReference>
<proteinExistence type="predicted"/>